<dbReference type="Proteomes" id="UP000694406">
    <property type="component" value="Unplaced"/>
</dbReference>
<reference evidence="1" key="2">
    <citation type="submission" date="2025-09" db="UniProtKB">
        <authorList>
            <consortium name="Ensembl"/>
        </authorList>
    </citation>
    <scope>IDENTIFICATION</scope>
</reference>
<dbReference type="AlphaFoldDB" id="A0A8C5S9J5"/>
<reference evidence="1" key="1">
    <citation type="submission" date="2025-08" db="UniProtKB">
        <authorList>
            <consortium name="Ensembl"/>
        </authorList>
    </citation>
    <scope>IDENTIFICATION</scope>
</reference>
<dbReference type="Ensembl" id="ENSLLTT00000013861.1">
    <property type="protein sequence ID" value="ENSLLTP00000013348.1"/>
    <property type="gene ID" value="ENSLLTG00000010202.1"/>
</dbReference>
<proteinExistence type="predicted"/>
<keyword evidence="2" id="KW-1185">Reference proteome</keyword>
<protein>
    <submittedName>
        <fullName evidence="1">Uncharacterized protein</fullName>
    </submittedName>
</protein>
<organism evidence="1 2">
    <name type="scientific">Laticauda laticaudata</name>
    <name type="common">Blue-ringed sea krait</name>
    <name type="synonym">Blue-lipped sea krait</name>
    <dbReference type="NCBI Taxonomy" id="8630"/>
    <lineage>
        <taxon>Eukaryota</taxon>
        <taxon>Metazoa</taxon>
        <taxon>Chordata</taxon>
        <taxon>Craniata</taxon>
        <taxon>Vertebrata</taxon>
        <taxon>Euteleostomi</taxon>
        <taxon>Lepidosauria</taxon>
        <taxon>Squamata</taxon>
        <taxon>Bifurcata</taxon>
        <taxon>Unidentata</taxon>
        <taxon>Episquamata</taxon>
        <taxon>Toxicofera</taxon>
        <taxon>Serpentes</taxon>
        <taxon>Colubroidea</taxon>
        <taxon>Elapidae</taxon>
        <taxon>Laticaudinae</taxon>
        <taxon>Laticauda</taxon>
    </lineage>
</organism>
<evidence type="ECO:0000313" key="1">
    <source>
        <dbReference type="Ensembl" id="ENSLLTP00000013348.1"/>
    </source>
</evidence>
<accession>A0A8C5S9J5</accession>
<name>A0A8C5S9J5_LATLA</name>
<sequence>MSGIRMMTDSSKLWRMQIWRKWLPFWAKREPIQPSTTVKARLSSLDWILEKVSWNNSL</sequence>
<evidence type="ECO:0000313" key="2">
    <source>
        <dbReference type="Proteomes" id="UP000694406"/>
    </source>
</evidence>